<dbReference type="SMART" id="SM00100">
    <property type="entry name" value="cNMP"/>
    <property type="match status" value="2"/>
</dbReference>
<dbReference type="OrthoDB" id="417078at2759"/>
<gene>
    <name evidence="3" type="ORF">BCR36DRAFT_309995</name>
</gene>
<dbReference type="PANTHER" id="PTHR23011:SF28">
    <property type="entry name" value="CYCLIC NUCLEOTIDE-BINDING DOMAIN CONTAINING PROTEIN"/>
    <property type="match status" value="1"/>
</dbReference>
<dbReference type="Proteomes" id="UP000193719">
    <property type="component" value="Unassembled WGS sequence"/>
</dbReference>
<evidence type="ECO:0000256" key="1">
    <source>
        <dbReference type="SAM" id="MobiDB-lite"/>
    </source>
</evidence>
<keyword evidence="4" id="KW-1185">Reference proteome</keyword>
<feature type="compositionally biased region" description="Low complexity" evidence="1">
    <location>
        <begin position="349"/>
        <end position="368"/>
    </location>
</feature>
<organism evidence="3 4">
    <name type="scientific">Piromyces finnis</name>
    <dbReference type="NCBI Taxonomy" id="1754191"/>
    <lineage>
        <taxon>Eukaryota</taxon>
        <taxon>Fungi</taxon>
        <taxon>Fungi incertae sedis</taxon>
        <taxon>Chytridiomycota</taxon>
        <taxon>Chytridiomycota incertae sedis</taxon>
        <taxon>Neocallimastigomycetes</taxon>
        <taxon>Neocallimastigales</taxon>
        <taxon>Neocallimastigaceae</taxon>
        <taxon>Piromyces</taxon>
    </lineage>
</organism>
<dbReference type="SUPFAM" id="SSF51206">
    <property type="entry name" value="cAMP-binding domain-like"/>
    <property type="match status" value="2"/>
</dbReference>
<reference evidence="3 4" key="2">
    <citation type="submission" date="2016-08" db="EMBL/GenBank/DDBJ databases">
        <title>Pervasive Adenine N6-methylation of Active Genes in Fungi.</title>
        <authorList>
            <consortium name="DOE Joint Genome Institute"/>
            <person name="Mondo S.J."/>
            <person name="Dannebaum R.O."/>
            <person name="Kuo R.C."/>
            <person name="Labutti K."/>
            <person name="Haridas S."/>
            <person name="Kuo A."/>
            <person name="Salamov A."/>
            <person name="Ahrendt S.R."/>
            <person name="Lipzen A."/>
            <person name="Sullivan W."/>
            <person name="Andreopoulos W.B."/>
            <person name="Clum A."/>
            <person name="Lindquist E."/>
            <person name="Daum C."/>
            <person name="Ramamoorthy G.K."/>
            <person name="Gryganskyi A."/>
            <person name="Culley D."/>
            <person name="Magnuson J.K."/>
            <person name="James T.Y."/>
            <person name="O'Malley M.A."/>
            <person name="Stajich J.E."/>
            <person name="Spatafora J.W."/>
            <person name="Visel A."/>
            <person name="Grigoriev I.V."/>
        </authorList>
    </citation>
    <scope>NUCLEOTIDE SEQUENCE [LARGE SCALE GENOMIC DNA]</scope>
    <source>
        <strain evidence="4">finn</strain>
    </source>
</reference>
<feature type="domain" description="Cyclic nucleotide-binding" evidence="2">
    <location>
        <begin position="287"/>
        <end position="336"/>
    </location>
</feature>
<evidence type="ECO:0000313" key="4">
    <source>
        <dbReference type="Proteomes" id="UP000193719"/>
    </source>
</evidence>
<feature type="domain" description="Cyclic nucleotide-binding" evidence="2">
    <location>
        <begin position="147"/>
        <end position="267"/>
    </location>
</feature>
<dbReference type="EMBL" id="MCFH01000078">
    <property type="protein sequence ID" value="ORX41798.1"/>
    <property type="molecule type" value="Genomic_DNA"/>
</dbReference>
<dbReference type="PROSITE" id="PS50042">
    <property type="entry name" value="CNMP_BINDING_3"/>
    <property type="match status" value="2"/>
</dbReference>
<evidence type="ECO:0000313" key="3">
    <source>
        <dbReference type="EMBL" id="ORX41798.1"/>
    </source>
</evidence>
<dbReference type="InterPro" id="IPR014710">
    <property type="entry name" value="RmlC-like_jellyroll"/>
</dbReference>
<sequence>VENDLLDDNSDTESNFSIFESSNSSVNDQEEELNKKIIFDDDSNFEVINFPERLINLWAELPELGDLSSYSSYDRACIRWKRLIGKIFDYIRLQTVCMGFGIDRGSEDMDIFSDQTKKIKELINKPNKLPSEEEDLLFQVSIKLTPFMTYYDQSQSKALCKILTYEEYPTGTVLIKEGREASVVYYILEGECEVFKKEQGGNISDDENEEENEEPSNYYANKVATLESGSCFGEEGVIMKGKREATVVCSKPTAFLIAEAKGFRKIMFLDKQHSTILMQKYLSTNLYFSLFSQQTIRQIAQSCTMQSFDPGELIVTEHDPINKLYFIKSGTVKVVKLVKFYKKELEGYSNNTNNTNNNSTTNTSSNNTEKPQEKDKKTFHYSEIDTNSIDFENLDINDDGKNVLFFFIIYDN</sequence>
<accession>A0A1Y1UUT2</accession>
<dbReference type="InterPro" id="IPR018490">
    <property type="entry name" value="cNMP-bd_dom_sf"/>
</dbReference>
<feature type="non-terminal residue" evidence="3">
    <location>
        <position position="1"/>
    </location>
</feature>
<dbReference type="AlphaFoldDB" id="A0A1Y1UUT2"/>
<dbReference type="InterPro" id="IPR000595">
    <property type="entry name" value="cNMP-bd_dom"/>
</dbReference>
<comment type="caution">
    <text evidence="3">The sequence shown here is derived from an EMBL/GenBank/DDBJ whole genome shotgun (WGS) entry which is preliminary data.</text>
</comment>
<name>A0A1Y1UUT2_9FUNG</name>
<protein>
    <submittedName>
        <fullName evidence="3">Camp-binding domain-like protein</fullName>
    </submittedName>
</protein>
<proteinExistence type="predicted"/>
<dbReference type="Gene3D" id="2.60.120.10">
    <property type="entry name" value="Jelly Rolls"/>
    <property type="match status" value="2"/>
</dbReference>
<dbReference type="CDD" id="cd00038">
    <property type="entry name" value="CAP_ED"/>
    <property type="match status" value="2"/>
</dbReference>
<dbReference type="STRING" id="1754191.A0A1Y1UUT2"/>
<reference evidence="3 4" key="1">
    <citation type="submission" date="2016-08" db="EMBL/GenBank/DDBJ databases">
        <title>Genomes of anaerobic fungi encode conserved fungal cellulosomes for biomass hydrolysis.</title>
        <authorList>
            <consortium name="DOE Joint Genome Institute"/>
            <person name="Haitjema C.H."/>
            <person name="Gilmore S.P."/>
            <person name="Henske J.K."/>
            <person name="Solomon K.V."/>
            <person name="De Groot R."/>
            <person name="Kuo A."/>
            <person name="Mondo S.J."/>
            <person name="Salamov A.A."/>
            <person name="Labutti K."/>
            <person name="Zhao Z."/>
            <person name="Chiniquy J."/>
            <person name="Barry K."/>
            <person name="Brewer H.M."/>
            <person name="Purvine S.O."/>
            <person name="Wright A.T."/>
            <person name="Boxma B."/>
            <person name="Van Alen T."/>
            <person name="Hackstein J.H."/>
            <person name="Baker S.E."/>
            <person name="Grigoriev I.V."/>
            <person name="O'Malley M.A."/>
        </authorList>
    </citation>
    <scope>NUCLEOTIDE SEQUENCE [LARGE SCALE GENOMIC DNA]</scope>
    <source>
        <strain evidence="4">finn</strain>
    </source>
</reference>
<feature type="region of interest" description="Disordered" evidence="1">
    <location>
        <begin position="349"/>
        <end position="377"/>
    </location>
</feature>
<dbReference type="PANTHER" id="PTHR23011">
    <property type="entry name" value="CYCLIC NUCLEOTIDE-BINDING DOMAIN CONTAINING PROTEIN"/>
    <property type="match status" value="1"/>
</dbReference>
<evidence type="ECO:0000259" key="2">
    <source>
        <dbReference type="PROSITE" id="PS50042"/>
    </source>
</evidence>